<dbReference type="PANTHER" id="PTHR46025:SF3">
    <property type="entry name" value="XYLOSYLTRANSFERASE OXT"/>
    <property type="match status" value="1"/>
</dbReference>
<dbReference type="GO" id="GO:0046872">
    <property type="term" value="F:metal ion binding"/>
    <property type="evidence" value="ECO:0007669"/>
    <property type="project" value="UniProtKB-KW"/>
</dbReference>
<dbReference type="GO" id="GO:0030158">
    <property type="term" value="F:protein xylosyltransferase activity"/>
    <property type="evidence" value="ECO:0007669"/>
    <property type="project" value="InterPro"/>
</dbReference>
<evidence type="ECO:0000256" key="5">
    <source>
        <dbReference type="ARBA" id="ARBA00022692"/>
    </source>
</evidence>
<name>A0A9X2BT27_9BACL</name>
<keyword evidence="9" id="KW-1133">Transmembrane helix</keyword>
<accession>A0A9X2BT27</accession>
<keyword evidence="11" id="KW-0472">Membrane</keyword>
<dbReference type="GO" id="GO:0050650">
    <property type="term" value="P:chondroitin sulfate proteoglycan biosynthetic process"/>
    <property type="evidence" value="ECO:0007669"/>
    <property type="project" value="TreeGrafter"/>
</dbReference>
<proteinExistence type="predicted"/>
<evidence type="ECO:0000313" key="16">
    <source>
        <dbReference type="Proteomes" id="UP001139534"/>
    </source>
</evidence>
<comment type="caution">
    <text evidence="15">The sequence shown here is derived from an EMBL/GenBank/DDBJ whole genome shotgun (WGS) entry which is preliminary data.</text>
</comment>
<keyword evidence="8" id="KW-0735">Signal-anchor</keyword>
<comment type="subcellular location">
    <subcellularLocation>
        <location evidence="2">Endoplasmic reticulum membrane</location>
        <topology evidence="2">Single-pass type II membrane protein</topology>
    </subcellularLocation>
    <subcellularLocation>
        <location evidence="1">Golgi apparatus membrane</location>
        <topology evidence="1">Single-pass type II membrane protein</topology>
    </subcellularLocation>
</comment>
<dbReference type="InterPro" id="IPR043538">
    <property type="entry name" value="XYLT"/>
</dbReference>
<dbReference type="EMBL" id="JALPRK010000019">
    <property type="protein sequence ID" value="MCK8489050.1"/>
    <property type="molecule type" value="Genomic_DNA"/>
</dbReference>
<dbReference type="PANTHER" id="PTHR46025">
    <property type="entry name" value="XYLOSYLTRANSFERASE OXT"/>
    <property type="match status" value="1"/>
</dbReference>
<keyword evidence="6" id="KW-0479">Metal-binding</keyword>
<evidence type="ECO:0000256" key="2">
    <source>
        <dbReference type="ARBA" id="ARBA00004648"/>
    </source>
</evidence>
<evidence type="ECO:0000256" key="1">
    <source>
        <dbReference type="ARBA" id="ARBA00004323"/>
    </source>
</evidence>
<evidence type="ECO:0000256" key="10">
    <source>
        <dbReference type="ARBA" id="ARBA00023034"/>
    </source>
</evidence>
<evidence type="ECO:0000256" key="9">
    <source>
        <dbReference type="ARBA" id="ARBA00022989"/>
    </source>
</evidence>
<dbReference type="GO" id="GO:0016020">
    <property type="term" value="C:membrane"/>
    <property type="evidence" value="ECO:0007669"/>
    <property type="project" value="InterPro"/>
</dbReference>
<evidence type="ECO:0000256" key="14">
    <source>
        <dbReference type="ARBA" id="ARBA00042865"/>
    </source>
</evidence>
<evidence type="ECO:0000256" key="8">
    <source>
        <dbReference type="ARBA" id="ARBA00022968"/>
    </source>
</evidence>
<protein>
    <recommendedName>
        <fullName evidence="14">Peptide O-xylosyltransferase</fullName>
    </recommendedName>
</protein>
<evidence type="ECO:0000256" key="13">
    <source>
        <dbReference type="ARBA" id="ARBA00023180"/>
    </source>
</evidence>
<sequence>MKIAYFIMAHQKPNMLLRLLNAIYSAENIYLIHIDSGANDELLELAENLTRSNDNIRTLPSRFLSWGGWSLVQAELDAINYLLNWDQEWEYYINLSGQDFPLVKQEQVRDFLAGKDLNYIDARLMSEIPNQKQVTQGHYHIEDGGKLLNLGERKPFESYFQPQVKPYYGSQWKMITRAFAEYAATSYLSFEMQDYFRYTLIPDEAFFQTLLLNSQFKATHINKCYRYFDMELHHSAIQRPATLTVAYLTYLFSSDALFARKFDEDVDSVALQIIEKALDL</sequence>
<keyword evidence="12" id="KW-1015">Disulfide bond</keyword>
<evidence type="ECO:0000256" key="12">
    <source>
        <dbReference type="ARBA" id="ARBA00023157"/>
    </source>
</evidence>
<dbReference type="InterPro" id="IPR003406">
    <property type="entry name" value="Glyco_trans_14"/>
</dbReference>
<keyword evidence="16" id="KW-1185">Reference proteome</keyword>
<keyword evidence="4" id="KW-0808">Transferase</keyword>
<evidence type="ECO:0000256" key="7">
    <source>
        <dbReference type="ARBA" id="ARBA00022824"/>
    </source>
</evidence>
<evidence type="ECO:0000256" key="6">
    <source>
        <dbReference type="ARBA" id="ARBA00022723"/>
    </source>
</evidence>
<keyword evidence="7" id="KW-0256">Endoplasmic reticulum</keyword>
<keyword evidence="13" id="KW-0325">Glycoprotein</keyword>
<organism evidence="15 16">
    <name type="scientific">Paenibacillus mellifer</name>
    <dbReference type="NCBI Taxonomy" id="2937794"/>
    <lineage>
        <taxon>Bacteria</taxon>
        <taxon>Bacillati</taxon>
        <taxon>Bacillota</taxon>
        <taxon>Bacilli</taxon>
        <taxon>Bacillales</taxon>
        <taxon>Paenibacillaceae</taxon>
        <taxon>Paenibacillus</taxon>
    </lineage>
</organism>
<dbReference type="Pfam" id="PF02485">
    <property type="entry name" value="Branch"/>
    <property type="match status" value="1"/>
</dbReference>
<dbReference type="RefSeq" id="WP_248553098.1">
    <property type="nucleotide sequence ID" value="NZ_JALPRK010000019.1"/>
</dbReference>
<evidence type="ECO:0000313" key="15">
    <source>
        <dbReference type="EMBL" id="MCK8489050.1"/>
    </source>
</evidence>
<keyword evidence="10" id="KW-0333">Golgi apparatus</keyword>
<evidence type="ECO:0000256" key="3">
    <source>
        <dbReference type="ARBA" id="ARBA00022676"/>
    </source>
</evidence>
<evidence type="ECO:0000256" key="4">
    <source>
        <dbReference type="ARBA" id="ARBA00022679"/>
    </source>
</evidence>
<reference evidence="15" key="1">
    <citation type="submission" date="2022-04" db="EMBL/GenBank/DDBJ databases">
        <authorList>
            <person name="Seo M.-J."/>
        </authorList>
    </citation>
    <scope>NUCLEOTIDE SEQUENCE</scope>
    <source>
        <strain evidence="15">MBLB2552</strain>
    </source>
</reference>
<dbReference type="AlphaFoldDB" id="A0A9X2BT27"/>
<dbReference type="GO" id="GO:0015012">
    <property type="term" value="P:heparan sulfate proteoglycan biosynthetic process"/>
    <property type="evidence" value="ECO:0007669"/>
    <property type="project" value="TreeGrafter"/>
</dbReference>
<keyword evidence="5" id="KW-0812">Transmembrane</keyword>
<keyword evidence="3" id="KW-0328">Glycosyltransferase</keyword>
<gene>
    <name evidence="15" type="ORF">M0651_17905</name>
</gene>
<evidence type="ECO:0000256" key="11">
    <source>
        <dbReference type="ARBA" id="ARBA00023136"/>
    </source>
</evidence>
<dbReference type="Proteomes" id="UP001139534">
    <property type="component" value="Unassembled WGS sequence"/>
</dbReference>